<protein>
    <submittedName>
        <fullName evidence="2">Phage portal protein</fullName>
    </submittedName>
</protein>
<dbReference type="AlphaFoldDB" id="A0A0H3ZW41"/>
<accession>A0A0H3ZW41</accession>
<proteinExistence type="predicted"/>
<dbReference type="InterPro" id="IPR006429">
    <property type="entry name" value="Phage_lambda_portal"/>
</dbReference>
<dbReference type="GO" id="GO:0019068">
    <property type="term" value="P:virion assembly"/>
    <property type="evidence" value="ECO:0007669"/>
    <property type="project" value="InterPro"/>
</dbReference>
<name>A0A0H3ZW41_9GAMM</name>
<dbReference type="GO" id="GO:0005198">
    <property type="term" value="F:structural molecule activity"/>
    <property type="evidence" value="ECO:0007669"/>
    <property type="project" value="InterPro"/>
</dbReference>
<dbReference type="Pfam" id="PF05136">
    <property type="entry name" value="Phage_portal_2"/>
    <property type="match status" value="1"/>
</dbReference>
<reference evidence="2" key="1">
    <citation type="journal article" date="2015" name="MBio">
        <title>Eco-Evolutionary Dynamics of Episomes among Ecologically Cohesive Bacterial Populations.</title>
        <authorList>
            <person name="Xue H."/>
            <person name="Cordero O.X."/>
            <person name="Camas F.M."/>
            <person name="Trimble W."/>
            <person name="Meyer F."/>
            <person name="Guglielmini J."/>
            <person name="Rocha E.P."/>
            <person name="Polz M.F."/>
        </authorList>
    </citation>
    <scope>NUCLEOTIDE SEQUENCE</scope>
    <source>
        <strain evidence="2">FF_113</strain>
    </source>
</reference>
<dbReference type="NCBIfam" id="TIGR01539">
    <property type="entry name" value="portal_lambda"/>
    <property type="match status" value="1"/>
</dbReference>
<evidence type="ECO:0000256" key="1">
    <source>
        <dbReference type="SAM" id="MobiDB-lite"/>
    </source>
</evidence>
<feature type="region of interest" description="Disordered" evidence="1">
    <location>
        <begin position="471"/>
        <end position="514"/>
    </location>
</feature>
<organism evidence="2">
    <name type="scientific">Enterovibrio sp. FF_113</name>
    <dbReference type="NCBI Taxonomy" id="1660266"/>
    <lineage>
        <taxon>Bacteria</taxon>
        <taxon>Pseudomonadati</taxon>
        <taxon>Pseudomonadota</taxon>
        <taxon>Gammaproteobacteria</taxon>
        <taxon>Vibrionales</taxon>
        <taxon>Vibrionaceae</taxon>
        <taxon>Enterovibrio</taxon>
    </lineage>
</organism>
<feature type="compositionally biased region" description="Polar residues" evidence="1">
    <location>
        <begin position="474"/>
        <end position="483"/>
    </location>
</feature>
<sequence>MNLLESAIAAIAPQWSAKRLRAKLQIHNYEAAMPTHLRKNKSERRSANQALLMAGKTLREQARYLDENHDMVTGIFDKLEERIVGAEGIMIEPQPLNRDGTVNEDFANEIRRRWAAWSIKPEVTGTFSRPELERLVLRTAVRDGECFGQLVRGKVAGLVHPNPNGSPFSIEALEPDFVPMENDLTNRIRQGIRTNDWGQIKGYQVLYDHPGEQLGIKFKTKEILAENMLHLAFRRRLHQLRGVTLIHSIINRLNDVKDYEEAERVAARIAACLGFYIKKNNIEGEDDYEKPDRRTHFDIAPGMVYDDLQPGEDLGMISSNRPNVHMAEFRNGQVRMIAAGSRSSYSSIARDYNGTYSAQRQELVESWEGFAVLQNWFVSSWSRPVYREWLKMELLNGLTPPAELDMRTLFDAVYLAPVMPWINPVHETQAWKERVKGGAASTAQWIRAGSKNPSETWRQIEAERKYFEKHNLHFDTTTQPKQGDNSDHPEPEPYDPEKERRTLDPDSELDNPET</sequence>
<evidence type="ECO:0000313" key="2">
    <source>
        <dbReference type="EMBL" id="AKN38792.1"/>
    </source>
</evidence>
<feature type="compositionally biased region" description="Acidic residues" evidence="1">
    <location>
        <begin position="505"/>
        <end position="514"/>
    </location>
</feature>
<dbReference type="EMBL" id="KP795616">
    <property type="protein sequence ID" value="AKN38792.1"/>
    <property type="molecule type" value="Genomic_DNA"/>
</dbReference>
<feature type="compositionally biased region" description="Basic and acidic residues" evidence="1">
    <location>
        <begin position="484"/>
        <end position="504"/>
    </location>
</feature>